<feature type="region of interest" description="Disordered" evidence="1">
    <location>
        <begin position="82"/>
        <end position="105"/>
    </location>
</feature>
<protein>
    <submittedName>
        <fullName evidence="2">Uncharacterized protein</fullName>
    </submittedName>
</protein>
<comment type="caution">
    <text evidence="2">The sequence shown here is derived from an EMBL/GenBank/DDBJ whole genome shotgun (WGS) entry which is preliminary data.</text>
</comment>
<evidence type="ECO:0000313" key="3">
    <source>
        <dbReference type="Proteomes" id="UP001596548"/>
    </source>
</evidence>
<evidence type="ECO:0000313" key="2">
    <source>
        <dbReference type="EMBL" id="MFC7275186.1"/>
    </source>
</evidence>
<sequence>MSVLLDDMDGILFWTQIADLRVVSGCACGCPTVDFRSGPEEGLELVADAKVAGTDGDAVLLFARDGVLDRLEYMWVGGPPPTTWPSPDMLVEPRRPADVTLEVSD</sequence>
<evidence type="ECO:0000256" key="1">
    <source>
        <dbReference type="SAM" id="MobiDB-lite"/>
    </source>
</evidence>
<accession>A0ABW2HTT8</accession>
<gene>
    <name evidence="2" type="ORF">ACFQS1_14420</name>
</gene>
<dbReference type="EMBL" id="JBHTBJ010000008">
    <property type="protein sequence ID" value="MFC7275186.1"/>
    <property type="molecule type" value="Genomic_DNA"/>
</dbReference>
<reference evidence="3" key="1">
    <citation type="journal article" date="2019" name="Int. J. Syst. Evol. Microbiol.">
        <title>The Global Catalogue of Microorganisms (GCM) 10K type strain sequencing project: providing services to taxonomists for standard genome sequencing and annotation.</title>
        <authorList>
            <consortium name="The Broad Institute Genomics Platform"/>
            <consortium name="The Broad Institute Genome Sequencing Center for Infectious Disease"/>
            <person name="Wu L."/>
            <person name="Ma J."/>
        </authorList>
    </citation>
    <scope>NUCLEOTIDE SEQUENCE [LARGE SCALE GENOMIC DNA]</scope>
    <source>
        <strain evidence="3">XZYJT-10</strain>
    </source>
</reference>
<dbReference type="RefSeq" id="WP_378968012.1">
    <property type="nucleotide sequence ID" value="NZ_JBHTBJ010000008.1"/>
</dbReference>
<dbReference type="Proteomes" id="UP001596548">
    <property type="component" value="Unassembled WGS sequence"/>
</dbReference>
<name>A0ABW2HTT8_9ACTN</name>
<organism evidence="2 3">
    <name type="scientific">Paractinoplanes rhizophilus</name>
    <dbReference type="NCBI Taxonomy" id="1416877"/>
    <lineage>
        <taxon>Bacteria</taxon>
        <taxon>Bacillati</taxon>
        <taxon>Actinomycetota</taxon>
        <taxon>Actinomycetes</taxon>
        <taxon>Micromonosporales</taxon>
        <taxon>Micromonosporaceae</taxon>
        <taxon>Paractinoplanes</taxon>
    </lineage>
</organism>
<keyword evidence="3" id="KW-1185">Reference proteome</keyword>
<proteinExistence type="predicted"/>